<evidence type="ECO:0000313" key="2">
    <source>
        <dbReference type="EMBL" id="TKX21216.1"/>
    </source>
</evidence>
<feature type="compositionally biased region" description="Acidic residues" evidence="1">
    <location>
        <begin position="511"/>
        <end position="532"/>
    </location>
</feature>
<feature type="compositionally biased region" description="Basic and acidic residues" evidence="1">
    <location>
        <begin position="458"/>
        <end position="472"/>
    </location>
</feature>
<comment type="caution">
    <text evidence="2">The sequence shown here is derived from an EMBL/GenBank/DDBJ whole genome shotgun (WGS) entry which is preliminary data.</text>
</comment>
<feature type="compositionally biased region" description="Polar residues" evidence="1">
    <location>
        <begin position="312"/>
        <end position="325"/>
    </location>
</feature>
<dbReference type="Proteomes" id="UP000308133">
    <property type="component" value="Unassembled WGS sequence"/>
</dbReference>
<name>A0A4U7AXK9_9PEZI</name>
<dbReference type="EMBL" id="PTQR01000082">
    <property type="protein sequence ID" value="TKX21216.1"/>
    <property type="molecule type" value="Genomic_DNA"/>
</dbReference>
<organism evidence="2 3">
    <name type="scientific">Elsinoe australis</name>
    <dbReference type="NCBI Taxonomy" id="40998"/>
    <lineage>
        <taxon>Eukaryota</taxon>
        <taxon>Fungi</taxon>
        <taxon>Dikarya</taxon>
        <taxon>Ascomycota</taxon>
        <taxon>Pezizomycotina</taxon>
        <taxon>Dothideomycetes</taxon>
        <taxon>Dothideomycetidae</taxon>
        <taxon>Myriangiales</taxon>
        <taxon>Elsinoaceae</taxon>
        <taxon>Elsinoe</taxon>
    </lineage>
</organism>
<reference evidence="2 3" key="1">
    <citation type="submission" date="2018-02" db="EMBL/GenBank/DDBJ databases">
        <title>Draft genome sequences of Elsinoe sp., causing black scab on jojoba.</title>
        <authorList>
            <person name="Stodart B."/>
            <person name="Jeffress S."/>
            <person name="Ash G."/>
            <person name="Arun Chinnappa K."/>
        </authorList>
    </citation>
    <scope>NUCLEOTIDE SEQUENCE [LARGE SCALE GENOMIC DNA]</scope>
    <source>
        <strain evidence="2 3">Hillstone_2</strain>
    </source>
</reference>
<feature type="compositionally biased region" description="Polar residues" evidence="1">
    <location>
        <begin position="18"/>
        <end position="41"/>
    </location>
</feature>
<sequence length="532" mass="55456">MTPWKAQLPDRSKAPEDMQNTDNDASDESNGSTKASMSVNTVELPIRTATPCESSPSEEDSAENSSSRGDSDGSENVSSLGLDGSNDGRGRRTRNMGQPPAPPAPPPAGPAPNPPVRGSGVGGRGSRRGTVTVNATTMQQGAARVAASIYPVQDLVQGANVPRTITASPNDAANFSGVRPGNQGTQLAQVASQNVPRILSLSGFLQSAHPDYMAGDALLFVMWQMGGSDSDIYRVIQAVLAARGVDRELSQDLLRRRKLAALQNRAAEDNADYRATFEDQRRKNMTVAVPPPSVADILSAIATVWTSQRGVQASSGPLSAGNNTDAPDADAAVSLGDDSVPPGGTAEAPRSATPDSIAAASRTATAGIAASSSSSPPSPPAEDDSDPSNPLDDSILDPPETDEEVIARGYPPRPRWYRSPSHEETGRYMRREVGRDALPESVGAVADRLGGVGVVANDEEKREGHEEKREGDDGQGQGDEGQAQGELPSVAMGVEFEEEVAGLSRLFGLLEDGEGDGEAEDEEEAEGGAEGV</sequence>
<evidence type="ECO:0000256" key="1">
    <source>
        <dbReference type="SAM" id="MobiDB-lite"/>
    </source>
</evidence>
<feature type="compositionally biased region" description="Low complexity" evidence="1">
    <location>
        <begin position="355"/>
        <end position="375"/>
    </location>
</feature>
<gene>
    <name evidence="2" type="ORF">C1H76_6757</name>
</gene>
<feature type="compositionally biased region" description="Basic and acidic residues" evidence="1">
    <location>
        <begin position="420"/>
        <end position="438"/>
    </location>
</feature>
<accession>A0A4U7AXK9</accession>
<protein>
    <submittedName>
        <fullName evidence="2">Uncharacterized protein</fullName>
    </submittedName>
</protein>
<evidence type="ECO:0000313" key="3">
    <source>
        <dbReference type="Proteomes" id="UP000308133"/>
    </source>
</evidence>
<feature type="compositionally biased region" description="Pro residues" evidence="1">
    <location>
        <begin position="99"/>
        <end position="115"/>
    </location>
</feature>
<proteinExistence type="predicted"/>
<dbReference type="AlphaFoldDB" id="A0A4U7AXK9"/>
<feature type="region of interest" description="Disordered" evidence="1">
    <location>
        <begin position="1"/>
        <end position="129"/>
    </location>
</feature>
<feature type="compositionally biased region" description="Polar residues" evidence="1">
    <location>
        <begin position="63"/>
        <end position="79"/>
    </location>
</feature>
<feature type="compositionally biased region" description="Low complexity" evidence="1">
    <location>
        <begin position="387"/>
        <end position="398"/>
    </location>
</feature>
<feature type="region of interest" description="Disordered" evidence="1">
    <location>
        <begin position="312"/>
        <end position="532"/>
    </location>
</feature>